<dbReference type="PANTHER" id="PTHR43420">
    <property type="entry name" value="ACETYLTRANSFERASE"/>
    <property type="match status" value="1"/>
</dbReference>
<dbReference type="AlphaFoldDB" id="A0A427SZS9"/>
<accession>A0A427SZS9</accession>
<proteinExistence type="predicted"/>
<organism evidence="4 5">
    <name type="scientific">Amycolatopsis eburnea</name>
    <dbReference type="NCBI Taxonomy" id="2267691"/>
    <lineage>
        <taxon>Bacteria</taxon>
        <taxon>Bacillati</taxon>
        <taxon>Actinomycetota</taxon>
        <taxon>Actinomycetes</taxon>
        <taxon>Pseudonocardiales</taxon>
        <taxon>Pseudonocardiaceae</taxon>
        <taxon>Amycolatopsis</taxon>
    </lineage>
</organism>
<gene>
    <name evidence="4" type="ORF">EIY87_38155</name>
</gene>
<dbReference type="RefSeq" id="WP_125314801.1">
    <property type="nucleotide sequence ID" value="NZ_RSEC01000060.1"/>
</dbReference>
<evidence type="ECO:0000259" key="3">
    <source>
        <dbReference type="PROSITE" id="PS51186"/>
    </source>
</evidence>
<dbReference type="EMBL" id="RSEC01000060">
    <property type="protein sequence ID" value="RSD10657.1"/>
    <property type="molecule type" value="Genomic_DNA"/>
</dbReference>
<keyword evidence="2" id="KW-0012">Acyltransferase</keyword>
<evidence type="ECO:0000256" key="1">
    <source>
        <dbReference type="ARBA" id="ARBA00022679"/>
    </source>
</evidence>
<name>A0A427SZS9_9PSEU</name>
<dbReference type="Gene3D" id="3.40.630.30">
    <property type="match status" value="1"/>
</dbReference>
<dbReference type="InterPro" id="IPR016181">
    <property type="entry name" value="Acyl_CoA_acyltransferase"/>
</dbReference>
<dbReference type="Pfam" id="PF00583">
    <property type="entry name" value="Acetyltransf_1"/>
    <property type="match status" value="1"/>
</dbReference>
<dbReference type="Proteomes" id="UP000267081">
    <property type="component" value="Unassembled WGS sequence"/>
</dbReference>
<evidence type="ECO:0000313" key="4">
    <source>
        <dbReference type="EMBL" id="RSD10657.1"/>
    </source>
</evidence>
<keyword evidence="1 4" id="KW-0808">Transferase</keyword>
<sequence length="181" mass="20367">MTQPHVRPARSPDVEPFAAAFGAEWYFTDRLARQREGRGVLLLAWLGSRLAGDVYVWLEGAEEPPIRAHLPGVALLTHLEVRPQLRNRGIGRALVAATERYVLERGGHRVALAVRTDNPAAARLYRRLDYRDWGHGEVTCYTLDVRPDGRVVRRPERCHVLVKGQEPVTPEVRPSGAARRS</sequence>
<feature type="domain" description="N-acetyltransferase" evidence="3">
    <location>
        <begin position="4"/>
        <end position="157"/>
    </location>
</feature>
<dbReference type="InterPro" id="IPR000182">
    <property type="entry name" value="GNAT_dom"/>
</dbReference>
<dbReference type="PANTHER" id="PTHR43420:SF47">
    <property type="entry name" value="N-ACETYLTRANSFERASE DOMAIN-CONTAINING PROTEIN"/>
    <property type="match status" value="1"/>
</dbReference>
<dbReference type="InterPro" id="IPR050680">
    <property type="entry name" value="YpeA/RimI_acetyltransf"/>
</dbReference>
<evidence type="ECO:0000313" key="5">
    <source>
        <dbReference type="Proteomes" id="UP000267081"/>
    </source>
</evidence>
<evidence type="ECO:0000256" key="2">
    <source>
        <dbReference type="ARBA" id="ARBA00023315"/>
    </source>
</evidence>
<dbReference type="SUPFAM" id="SSF55729">
    <property type="entry name" value="Acyl-CoA N-acyltransferases (Nat)"/>
    <property type="match status" value="1"/>
</dbReference>
<dbReference type="OrthoDB" id="5173601at2"/>
<dbReference type="PROSITE" id="PS51186">
    <property type="entry name" value="GNAT"/>
    <property type="match status" value="1"/>
</dbReference>
<comment type="caution">
    <text evidence="4">The sequence shown here is derived from an EMBL/GenBank/DDBJ whole genome shotgun (WGS) entry which is preliminary data.</text>
</comment>
<dbReference type="CDD" id="cd04301">
    <property type="entry name" value="NAT_SF"/>
    <property type="match status" value="1"/>
</dbReference>
<protein>
    <submittedName>
        <fullName evidence="4">GNAT family N-acetyltransferase</fullName>
    </submittedName>
</protein>
<reference evidence="4 5" key="1">
    <citation type="submission" date="2018-12" db="EMBL/GenBank/DDBJ databases">
        <title>Amycolatopsis eburnea sp. nov. actinomycete associate with arbuscular mycorrhiza fungal spore.</title>
        <authorList>
            <person name="Lumyong S."/>
            <person name="Chaiya L."/>
        </authorList>
    </citation>
    <scope>NUCLEOTIDE SEQUENCE [LARGE SCALE GENOMIC DNA]</scope>
    <source>
        <strain evidence="4 5">GLM-1</strain>
    </source>
</reference>
<keyword evidence="5" id="KW-1185">Reference proteome</keyword>
<dbReference type="GO" id="GO:0016747">
    <property type="term" value="F:acyltransferase activity, transferring groups other than amino-acyl groups"/>
    <property type="evidence" value="ECO:0007669"/>
    <property type="project" value="InterPro"/>
</dbReference>